<evidence type="ECO:0000313" key="1">
    <source>
        <dbReference type="EMBL" id="KIJ46627.1"/>
    </source>
</evidence>
<proteinExistence type="predicted"/>
<reference evidence="1 2" key="1">
    <citation type="submission" date="2014-06" db="EMBL/GenBank/DDBJ databases">
        <title>Evolutionary Origins and Diversification of the Mycorrhizal Mutualists.</title>
        <authorList>
            <consortium name="DOE Joint Genome Institute"/>
            <consortium name="Mycorrhizal Genomics Consortium"/>
            <person name="Kohler A."/>
            <person name="Kuo A."/>
            <person name="Nagy L.G."/>
            <person name="Floudas D."/>
            <person name="Copeland A."/>
            <person name="Barry K.W."/>
            <person name="Cichocki N."/>
            <person name="Veneault-Fourrey C."/>
            <person name="LaButti K."/>
            <person name="Lindquist E.A."/>
            <person name="Lipzen A."/>
            <person name="Lundell T."/>
            <person name="Morin E."/>
            <person name="Murat C."/>
            <person name="Riley R."/>
            <person name="Ohm R."/>
            <person name="Sun H."/>
            <person name="Tunlid A."/>
            <person name="Henrissat B."/>
            <person name="Grigoriev I.V."/>
            <person name="Hibbett D.S."/>
            <person name="Martin F."/>
        </authorList>
    </citation>
    <scope>NUCLEOTIDE SEQUENCE [LARGE SCALE GENOMIC DNA]</scope>
    <source>
        <strain evidence="1 2">SS14</strain>
    </source>
</reference>
<evidence type="ECO:0000313" key="2">
    <source>
        <dbReference type="Proteomes" id="UP000054279"/>
    </source>
</evidence>
<dbReference type="AlphaFoldDB" id="A0A0C9W3M4"/>
<name>A0A0C9W3M4_SPHS4</name>
<gene>
    <name evidence="1" type="ORF">M422DRAFT_249781</name>
</gene>
<dbReference type="HOGENOM" id="CLU_161531_0_0_1"/>
<keyword evidence="2" id="KW-1185">Reference proteome</keyword>
<sequence length="102" mass="11596">MEYLAKLEHEKQPRGFSHQVQSCAQGILGALLNRLQAASTNQQGFSMGGWEVEDTSHIDWEGQGMDYDSIMGRSQDEQQLDEIEAQLKEYMSDDGASRRIRM</sequence>
<protein>
    <submittedName>
        <fullName evidence="1">Uncharacterized protein</fullName>
    </submittedName>
</protein>
<accession>A0A0C9W3M4</accession>
<organism evidence="1 2">
    <name type="scientific">Sphaerobolus stellatus (strain SS14)</name>
    <dbReference type="NCBI Taxonomy" id="990650"/>
    <lineage>
        <taxon>Eukaryota</taxon>
        <taxon>Fungi</taxon>
        <taxon>Dikarya</taxon>
        <taxon>Basidiomycota</taxon>
        <taxon>Agaricomycotina</taxon>
        <taxon>Agaricomycetes</taxon>
        <taxon>Phallomycetidae</taxon>
        <taxon>Geastrales</taxon>
        <taxon>Sphaerobolaceae</taxon>
        <taxon>Sphaerobolus</taxon>
    </lineage>
</organism>
<dbReference type="Proteomes" id="UP000054279">
    <property type="component" value="Unassembled WGS sequence"/>
</dbReference>
<dbReference type="EMBL" id="KN837106">
    <property type="protein sequence ID" value="KIJ46627.1"/>
    <property type="molecule type" value="Genomic_DNA"/>
</dbReference>